<dbReference type="InterPro" id="IPR015422">
    <property type="entry name" value="PyrdxlP-dep_Trfase_small"/>
</dbReference>
<evidence type="ECO:0000259" key="11">
    <source>
        <dbReference type="Pfam" id="PF00155"/>
    </source>
</evidence>
<dbReference type="GO" id="GO:0006665">
    <property type="term" value="P:sphingolipid metabolic process"/>
    <property type="evidence" value="ECO:0007669"/>
    <property type="project" value="UniProtKB-KW"/>
</dbReference>
<evidence type="ECO:0000256" key="10">
    <source>
        <dbReference type="ARBA" id="ARBA00048528"/>
    </source>
</evidence>
<dbReference type="PANTHER" id="PTHR13693">
    <property type="entry name" value="CLASS II AMINOTRANSFERASE/8-AMINO-7-OXONONANOATE SYNTHASE"/>
    <property type="match status" value="1"/>
</dbReference>
<dbReference type="GO" id="GO:0030170">
    <property type="term" value="F:pyridoxal phosphate binding"/>
    <property type="evidence" value="ECO:0007669"/>
    <property type="project" value="InterPro"/>
</dbReference>
<gene>
    <name evidence="12" type="primary">bioF_2</name>
    <name evidence="12" type="ORF">g.115185</name>
</gene>
<evidence type="ECO:0000256" key="6">
    <source>
        <dbReference type="ARBA" id="ARBA00013220"/>
    </source>
</evidence>
<feature type="domain" description="Aminotransferase class I/classII large" evidence="11">
    <location>
        <begin position="82"/>
        <end position="431"/>
    </location>
</feature>
<evidence type="ECO:0000256" key="7">
    <source>
        <dbReference type="ARBA" id="ARBA00022679"/>
    </source>
</evidence>
<comment type="cofactor">
    <cofactor evidence="1">
        <name>pyridoxal 5'-phosphate</name>
        <dbReference type="ChEBI" id="CHEBI:597326"/>
    </cofactor>
</comment>
<comment type="subcellular location">
    <subcellularLocation>
        <location evidence="2">Endoplasmic reticulum membrane</location>
        <topology evidence="2">Single-pass membrane protein</topology>
    </subcellularLocation>
</comment>
<name>A0A1D1YZL5_9ARAE</name>
<dbReference type="PANTHER" id="PTHR13693:SF77">
    <property type="entry name" value="8-AMINO-7-OXONONANOATE SYNTHASE"/>
    <property type="match status" value="1"/>
</dbReference>
<dbReference type="InterPro" id="IPR015424">
    <property type="entry name" value="PyrdxlP-dep_Trfase"/>
</dbReference>
<dbReference type="SUPFAM" id="SSF53383">
    <property type="entry name" value="PLP-dependent transferases"/>
    <property type="match status" value="1"/>
</dbReference>
<dbReference type="Gene3D" id="3.90.1150.10">
    <property type="entry name" value="Aspartate Aminotransferase, domain 1"/>
    <property type="match status" value="1"/>
</dbReference>
<dbReference type="Gene3D" id="3.40.640.10">
    <property type="entry name" value="Type I PLP-dependent aspartate aminotransferase-like (Major domain)"/>
    <property type="match status" value="1"/>
</dbReference>
<dbReference type="Pfam" id="PF00155">
    <property type="entry name" value="Aminotran_1_2"/>
    <property type="match status" value="1"/>
</dbReference>
<dbReference type="GO" id="GO:0009102">
    <property type="term" value="P:biotin biosynthetic process"/>
    <property type="evidence" value="ECO:0007669"/>
    <property type="project" value="TreeGrafter"/>
</dbReference>
<evidence type="ECO:0000256" key="2">
    <source>
        <dbReference type="ARBA" id="ARBA00004389"/>
    </source>
</evidence>
<comment type="similarity">
    <text evidence="5">Belongs to the class-II pyridoxal-phosphate-dependent aminotransferase family. BioF subfamily.</text>
</comment>
<organism evidence="12">
    <name type="scientific">Anthurium amnicola</name>
    <dbReference type="NCBI Taxonomy" id="1678845"/>
    <lineage>
        <taxon>Eukaryota</taxon>
        <taxon>Viridiplantae</taxon>
        <taxon>Streptophyta</taxon>
        <taxon>Embryophyta</taxon>
        <taxon>Tracheophyta</taxon>
        <taxon>Spermatophyta</taxon>
        <taxon>Magnoliopsida</taxon>
        <taxon>Liliopsida</taxon>
        <taxon>Araceae</taxon>
        <taxon>Pothoideae</taxon>
        <taxon>Potheae</taxon>
        <taxon>Anthurium</taxon>
    </lineage>
</organism>
<dbReference type="AlphaFoldDB" id="A0A1D1YZL5"/>
<evidence type="ECO:0000256" key="9">
    <source>
        <dbReference type="ARBA" id="ARBA00022919"/>
    </source>
</evidence>
<reference evidence="12" key="1">
    <citation type="submission" date="2015-07" db="EMBL/GenBank/DDBJ databases">
        <title>Transcriptome Assembly of Anthurium amnicola.</title>
        <authorList>
            <person name="Suzuki J."/>
        </authorList>
    </citation>
    <scope>NUCLEOTIDE SEQUENCE</scope>
</reference>
<dbReference type="InterPro" id="IPR050087">
    <property type="entry name" value="AON_synthase_class-II"/>
</dbReference>
<keyword evidence="7" id="KW-0808">Transferase</keyword>
<evidence type="ECO:0000256" key="8">
    <source>
        <dbReference type="ARBA" id="ARBA00022898"/>
    </source>
</evidence>
<comment type="pathway">
    <text evidence="3">Lipid metabolism; sphingolipid metabolism.</text>
</comment>
<dbReference type="EC" id="2.3.1.50" evidence="6"/>
<dbReference type="InterPro" id="IPR015421">
    <property type="entry name" value="PyrdxlP-dep_Trfase_major"/>
</dbReference>
<comment type="pathway">
    <text evidence="4">Sphingolipid metabolism.</text>
</comment>
<sequence>MAYSPLWEGLLGRALARVDRNDSHGHLPSICLTKPCPGEDPLADIETFDGPGPWDRAMVELGVQDTAASALKGQPVPKKAAIMFSGNDYLNLSSHPAVRKAAAKAALVYGMGPRASSMTCGHTDHHRLLEDCLAEMTKKDACVITPTGFAANTAFLTALGSVASLTAAGRKVDTRERIAIFADVLCHASVVDGLRLVERYREADIFVYRHNDMEHLDELLSKCPAEKKVVYTESLFSTQGDFAPLLELVELRKKHGLLVVVDDAQTILVCGRNGGGIAEVYGIQDQIDICVGTLSKATGCQGGFIACSKRWKKLIQRSGRPYIFTAAAPVPIVAACYAAVTVGKKESWRRQAVWSRVQEFAALTRLPAVSPVISLVVGSEQAALSASRYMLQCGFHVAPIMSPAVAPDACRLQVTLTAAHTSEDVRRLVATLSHCVPALQRADDDQIASRLLLSLDQGEVYAQSNAHTGPDSFLSSVNESILAL</sequence>
<evidence type="ECO:0000256" key="5">
    <source>
        <dbReference type="ARBA" id="ARBA00010008"/>
    </source>
</evidence>
<dbReference type="GO" id="GO:0004758">
    <property type="term" value="F:serine C-palmitoyltransferase activity"/>
    <property type="evidence" value="ECO:0007669"/>
    <property type="project" value="UniProtKB-EC"/>
</dbReference>
<keyword evidence="8" id="KW-0663">Pyridoxal phosphate</keyword>
<evidence type="ECO:0000256" key="3">
    <source>
        <dbReference type="ARBA" id="ARBA00004760"/>
    </source>
</evidence>
<comment type="catalytic activity">
    <reaction evidence="10">
        <text>L-serine + hexadecanoyl-CoA + H(+) = 3-oxosphinganine + CO2 + CoA</text>
        <dbReference type="Rhea" id="RHEA:14761"/>
        <dbReference type="ChEBI" id="CHEBI:15378"/>
        <dbReference type="ChEBI" id="CHEBI:16526"/>
        <dbReference type="ChEBI" id="CHEBI:33384"/>
        <dbReference type="ChEBI" id="CHEBI:57287"/>
        <dbReference type="ChEBI" id="CHEBI:57379"/>
        <dbReference type="ChEBI" id="CHEBI:58299"/>
        <dbReference type="EC" id="2.3.1.50"/>
    </reaction>
</comment>
<dbReference type="GO" id="GO:0005789">
    <property type="term" value="C:endoplasmic reticulum membrane"/>
    <property type="evidence" value="ECO:0007669"/>
    <property type="project" value="UniProtKB-SubCell"/>
</dbReference>
<keyword evidence="9" id="KW-0746">Sphingolipid metabolism</keyword>
<evidence type="ECO:0000256" key="4">
    <source>
        <dbReference type="ARBA" id="ARBA00004991"/>
    </source>
</evidence>
<dbReference type="InterPro" id="IPR004839">
    <property type="entry name" value="Aminotransferase_I/II_large"/>
</dbReference>
<dbReference type="EMBL" id="GDJX01007862">
    <property type="protein sequence ID" value="JAT60074.1"/>
    <property type="molecule type" value="Transcribed_RNA"/>
</dbReference>
<accession>A0A1D1YZL5</accession>
<protein>
    <recommendedName>
        <fullName evidence="6">serine C-palmitoyltransferase</fullName>
        <ecNumber evidence="6">2.3.1.50</ecNumber>
    </recommendedName>
</protein>
<proteinExistence type="inferred from homology"/>
<keyword evidence="9" id="KW-0443">Lipid metabolism</keyword>
<evidence type="ECO:0000313" key="12">
    <source>
        <dbReference type="EMBL" id="JAT60074.1"/>
    </source>
</evidence>
<evidence type="ECO:0000256" key="1">
    <source>
        <dbReference type="ARBA" id="ARBA00001933"/>
    </source>
</evidence>